<dbReference type="EMBL" id="JAWJWE010000040">
    <property type="protein sequence ID" value="KAK6619733.1"/>
    <property type="molecule type" value="Genomic_DNA"/>
</dbReference>
<feature type="region of interest" description="Disordered" evidence="1">
    <location>
        <begin position="1"/>
        <end position="68"/>
    </location>
</feature>
<evidence type="ECO:0000313" key="3">
    <source>
        <dbReference type="Proteomes" id="UP001372834"/>
    </source>
</evidence>
<reference evidence="2 3" key="1">
    <citation type="submission" date="2023-10" db="EMBL/GenBank/DDBJ databases">
        <title>Genomes of two closely related lineages of the louse Polyplax serrata with different host specificities.</title>
        <authorList>
            <person name="Martinu J."/>
            <person name="Tarabai H."/>
            <person name="Stefka J."/>
            <person name="Hypsa V."/>
        </authorList>
    </citation>
    <scope>NUCLEOTIDE SEQUENCE [LARGE SCALE GENOMIC DNA]</scope>
    <source>
        <strain evidence="2">HR10_N</strain>
    </source>
</reference>
<feature type="compositionally biased region" description="Basic residues" evidence="1">
    <location>
        <begin position="12"/>
        <end position="21"/>
    </location>
</feature>
<comment type="caution">
    <text evidence="2">The sequence shown here is derived from an EMBL/GenBank/DDBJ whole genome shotgun (WGS) entry which is preliminary data.</text>
</comment>
<evidence type="ECO:0000256" key="1">
    <source>
        <dbReference type="SAM" id="MobiDB-lite"/>
    </source>
</evidence>
<evidence type="ECO:0000313" key="2">
    <source>
        <dbReference type="EMBL" id="KAK6619733.1"/>
    </source>
</evidence>
<gene>
    <name evidence="2" type="ORF">RUM43_012493</name>
</gene>
<proteinExistence type="predicted"/>
<dbReference type="AlphaFoldDB" id="A0AAN8PTT5"/>
<feature type="compositionally biased region" description="Basic and acidic residues" evidence="1">
    <location>
        <begin position="25"/>
        <end position="36"/>
    </location>
</feature>
<sequence>MGEALKDEKRQIEKKKRRKAQTKVSKIDMTKSRMETMGDLCENDLSREKKPQASWKQQASDWRRTPARRDNTESLCRVTFISVLQKNTRNNSPEDKIVKK</sequence>
<protein>
    <submittedName>
        <fullName evidence="2">Uncharacterized protein</fullName>
    </submittedName>
</protein>
<organism evidence="2 3">
    <name type="scientific">Polyplax serrata</name>
    <name type="common">Common mouse louse</name>
    <dbReference type="NCBI Taxonomy" id="468196"/>
    <lineage>
        <taxon>Eukaryota</taxon>
        <taxon>Metazoa</taxon>
        <taxon>Ecdysozoa</taxon>
        <taxon>Arthropoda</taxon>
        <taxon>Hexapoda</taxon>
        <taxon>Insecta</taxon>
        <taxon>Pterygota</taxon>
        <taxon>Neoptera</taxon>
        <taxon>Paraneoptera</taxon>
        <taxon>Psocodea</taxon>
        <taxon>Troctomorpha</taxon>
        <taxon>Phthiraptera</taxon>
        <taxon>Anoplura</taxon>
        <taxon>Polyplacidae</taxon>
        <taxon>Polyplax</taxon>
    </lineage>
</organism>
<dbReference type="Proteomes" id="UP001372834">
    <property type="component" value="Unassembled WGS sequence"/>
</dbReference>
<accession>A0AAN8PTT5</accession>
<feature type="compositionally biased region" description="Basic and acidic residues" evidence="1">
    <location>
        <begin position="1"/>
        <end position="11"/>
    </location>
</feature>
<name>A0AAN8PTT5_POLSC</name>